<gene>
    <name evidence="1" type="ORF">PUN28_001557</name>
</gene>
<proteinExistence type="predicted"/>
<name>A0AAW2H5P4_9HYME</name>
<protein>
    <submittedName>
        <fullName evidence="1">Uncharacterized protein</fullName>
    </submittedName>
</protein>
<keyword evidence="2" id="KW-1185">Reference proteome</keyword>
<dbReference type="EMBL" id="JADYXP020000001">
    <property type="protein sequence ID" value="KAL0134852.1"/>
    <property type="molecule type" value="Genomic_DNA"/>
</dbReference>
<dbReference type="AlphaFoldDB" id="A0AAW2H5P4"/>
<dbReference type="Proteomes" id="UP001430953">
    <property type="component" value="Unassembled WGS sequence"/>
</dbReference>
<organism evidence="1 2">
    <name type="scientific">Cardiocondyla obscurior</name>
    <dbReference type="NCBI Taxonomy" id="286306"/>
    <lineage>
        <taxon>Eukaryota</taxon>
        <taxon>Metazoa</taxon>
        <taxon>Ecdysozoa</taxon>
        <taxon>Arthropoda</taxon>
        <taxon>Hexapoda</taxon>
        <taxon>Insecta</taxon>
        <taxon>Pterygota</taxon>
        <taxon>Neoptera</taxon>
        <taxon>Endopterygota</taxon>
        <taxon>Hymenoptera</taxon>
        <taxon>Apocrita</taxon>
        <taxon>Aculeata</taxon>
        <taxon>Formicoidea</taxon>
        <taxon>Formicidae</taxon>
        <taxon>Myrmicinae</taxon>
        <taxon>Cardiocondyla</taxon>
    </lineage>
</organism>
<evidence type="ECO:0000313" key="1">
    <source>
        <dbReference type="EMBL" id="KAL0134852.1"/>
    </source>
</evidence>
<reference evidence="1 2" key="1">
    <citation type="submission" date="2023-03" db="EMBL/GenBank/DDBJ databases">
        <title>High recombination rates correlate with genetic variation in Cardiocondyla obscurior ants.</title>
        <authorList>
            <person name="Errbii M."/>
        </authorList>
    </citation>
    <scope>NUCLEOTIDE SEQUENCE [LARGE SCALE GENOMIC DNA]</scope>
    <source>
        <strain evidence="1">Alpha-2009</strain>
        <tissue evidence="1">Whole body</tissue>
    </source>
</reference>
<comment type="caution">
    <text evidence="1">The sequence shown here is derived from an EMBL/GenBank/DDBJ whole genome shotgun (WGS) entry which is preliminary data.</text>
</comment>
<evidence type="ECO:0000313" key="2">
    <source>
        <dbReference type="Proteomes" id="UP001430953"/>
    </source>
</evidence>
<accession>A0AAW2H5P4</accession>
<sequence length="81" mass="9794">MLQAVTEIDKSQPTTARMHTLIIEPRFRIIASRDRDVISWLSYLRLCIIRTYRVQTLYTIWKLDKLCTFHYILDLFAKIYL</sequence>